<accession>A0A101J759</accession>
<dbReference type="EMBL" id="LLZG01000408">
    <property type="protein sequence ID" value="KUL21466.1"/>
    <property type="molecule type" value="Genomic_DNA"/>
</dbReference>
<comment type="caution">
    <text evidence="4">The sequence shown here is derived from an EMBL/GenBank/DDBJ whole genome shotgun (WGS) entry which is preliminary data.</text>
</comment>
<dbReference type="AlphaFoldDB" id="A0A101J759"/>
<dbReference type="Gene3D" id="3.30.1880.10">
    <property type="entry name" value="protein ne1242 domain like"/>
    <property type="match status" value="1"/>
</dbReference>
<evidence type="ECO:0000256" key="1">
    <source>
        <dbReference type="ARBA" id="ARBA00022729"/>
    </source>
</evidence>
<name>A0A101J759_9ACTN</name>
<dbReference type="GO" id="GO:0005507">
    <property type="term" value="F:copper ion binding"/>
    <property type="evidence" value="ECO:0007669"/>
    <property type="project" value="InterPro"/>
</dbReference>
<dbReference type="InterPro" id="IPR023199">
    <property type="entry name" value="GriE/MELC1_sf"/>
</dbReference>
<evidence type="ECO:0000313" key="5">
    <source>
        <dbReference type="Proteomes" id="UP000053923"/>
    </source>
</evidence>
<dbReference type="Proteomes" id="UP000053923">
    <property type="component" value="Unassembled WGS sequence"/>
</dbReference>
<keyword evidence="2" id="KW-0186">Copper</keyword>
<dbReference type="SMR" id="A0A101J759"/>
<organism evidence="4 5">
    <name type="scientific">Streptomyces regalis</name>
    <dbReference type="NCBI Taxonomy" id="68262"/>
    <lineage>
        <taxon>Bacteria</taxon>
        <taxon>Bacillati</taxon>
        <taxon>Actinomycetota</taxon>
        <taxon>Actinomycetes</taxon>
        <taxon>Kitasatosporales</taxon>
        <taxon>Streptomycetaceae</taxon>
        <taxon>Streptomyces</taxon>
    </lineage>
</organism>
<evidence type="ECO:0000256" key="2">
    <source>
        <dbReference type="ARBA" id="ARBA00023008"/>
    </source>
</evidence>
<proteinExistence type="predicted"/>
<feature type="region of interest" description="Disordered" evidence="3">
    <location>
        <begin position="50"/>
        <end position="75"/>
    </location>
</feature>
<reference evidence="5" key="1">
    <citation type="submission" date="2015-10" db="EMBL/GenBank/DDBJ databases">
        <authorList>
            <person name="Ju K.-S."/>
            <person name="Doroghazi J.R."/>
            <person name="Metcalf W.W."/>
        </authorList>
    </citation>
    <scope>NUCLEOTIDE SEQUENCE [LARGE SCALE GENOMIC DNA]</scope>
    <source>
        <strain evidence="5">NRRL 3151</strain>
    </source>
</reference>
<evidence type="ECO:0000256" key="3">
    <source>
        <dbReference type="SAM" id="MobiDB-lite"/>
    </source>
</evidence>
<protein>
    <recommendedName>
        <fullName evidence="6">Tyrosinase co-factor</fullName>
    </recommendedName>
</protein>
<dbReference type="OrthoDB" id="3405860at2"/>
<dbReference type="InterPro" id="IPR010928">
    <property type="entry name" value="MelC1"/>
</dbReference>
<dbReference type="RefSeq" id="WP_062714399.1">
    <property type="nucleotide sequence ID" value="NZ_LLZG01000408.1"/>
</dbReference>
<evidence type="ECO:0008006" key="6">
    <source>
        <dbReference type="Google" id="ProtNLM"/>
    </source>
</evidence>
<dbReference type="Pfam" id="PF06236">
    <property type="entry name" value="MelC1"/>
    <property type="match status" value="1"/>
</dbReference>
<evidence type="ECO:0000313" key="4">
    <source>
        <dbReference type="EMBL" id="KUL21466.1"/>
    </source>
</evidence>
<keyword evidence="5" id="KW-1185">Reference proteome</keyword>
<feature type="region of interest" description="Disordered" evidence="3">
    <location>
        <begin position="1"/>
        <end position="32"/>
    </location>
</feature>
<gene>
    <name evidence="4" type="ORF">ADL12_44820</name>
</gene>
<feature type="compositionally biased region" description="Low complexity" evidence="3">
    <location>
        <begin position="1"/>
        <end position="17"/>
    </location>
</feature>
<feature type="compositionally biased region" description="Basic and acidic residues" evidence="3">
    <location>
        <begin position="23"/>
        <end position="32"/>
    </location>
</feature>
<dbReference type="GO" id="GO:0042438">
    <property type="term" value="P:melanin biosynthetic process"/>
    <property type="evidence" value="ECO:0007669"/>
    <property type="project" value="InterPro"/>
</dbReference>
<sequence length="165" mass="17939">MAVSADGVSVGAVQGAGTPVSSEPERRTRREAARMLLASAAVALTPVLAASRPSRSAEGHQESDTPFDETYRGRRIQGTPLPFEDLSALGAPWRVTVDGRPLHLMRRADGTWLSMVDHYSWYRTPLEATRAAVDELGPRRRLLDLAPGPFHGGHLHMEAEHGVRA</sequence>
<keyword evidence="1" id="KW-0732">Signal</keyword>